<evidence type="ECO:0000313" key="3">
    <source>
        <dbReference type="Proteomes" id="UP001271007"/>
    </source>
</evidence>
<evidence type="ECO:0000313" key="2">
    <source>
        <dbReference type="EMBL" id="KAK3045792.1"/>
    </source>
</evidence>
<dbReference type="Proteomes" id="UP001271007">
    <property type="component" value="Unassembled WGS sequence"/>
</dbReference>
<name>A0AAJ0G6V8_9PEZI</name>
<accession>A0AAJ0G6V8</accession>
<evidence type="ECO:0000256" key="1">
    <source>
        <dbReference type="SAM" id="MobiDB-lite"/>
    </source>
</evidence>
<feature type="compositionally biased region" description="Polar residues" evidence="1">
    <location>
        <begin position="168"/>
        <end position="178"/>
    </location>
</feature>
<dbReference type="EMBL" id="JAWDJX010000152">
    <property type="protein sequence ID" value="KAK3045792.1"/>
    <property type="molecule type" value="Genomic_DNA"/>
</dbReference>
<protein>
    <submittedName>
        <fullName evidence="2">Uncharacterized protein</fullName>
    </submittedName>
</protein>
<gene>
    <name evidence="2" type="ORF">LTR09_012668</name>
</gene>
<feature type="compositionally biased region" description="Polar residues" evidence="1">
    <location>
        <begin position="237"/>
        <end position="262"/>
    </location>
</feature>
<sequence length="270" mass="29136">MSADDEVVDTKACVAAIISAYRDCASIAGLLEAKEAEDQAPSSSDEFQESIDQALVIIKRAVQSGVAVYGDNFEEGDDVAIIALQRVAMQLQSSILRTLQNTLLGGDGASKMASLVGLVDSFRDKTVHILQHLGERLWQSESPSNAANGTLTNGLSSRNERHERTRLSMRSSTESSPVRATPPTYRRTWTPENGTSRDEEDADTGAGDGRGRWRRRRHHTTSLLGLLKHHRNKSGSKDISANVSGHASASPTNTPSGAGTPQRSKDRNVS</sequence>
<proteinExistence type="predicted"/>
<reference evidence="2" key="1">
    <citation type="submission" date="2023-04" db="EMBL/GenBank/DDBJ databases">
        <title>Black Yeasts Isolated from many extreme environments.</title>
        <authorList>
            <person name="Coleine C."/>
            <person name="Stajich J.E."/>
            <person name="Selbmann L."/>
        </authorList>
    </citation>
    <scope>NUCLEOTIDE SEQUENCE</scope>
    <source>
        <strain evidence="2">CCFEE 5312</strain>
    </source>
</reference>
<feature type="region of interest" description="Disordered" evidence="1">
    <location>
        <begin position="140"/>
        <end position="270"/>
    </location>
</feature>
<feature type="compositionally biased region" description="Polar residues" evidence="1">
    <location>
        <begin position="140"/>
        <end position="157"/>
    </location>
</feature>
<dbReference type="AlphaFoldDB" id="A0AAJ0G6V8"/>
<keyword evidence="3" id="KW-1185">Reference proteome</keyword>
<organism evidence="2 3">
    <name type="scientific">Extremus antarcticus</name>
    <dbReference type="NCBI Taxonomy" id="702011"/>
    <lineage>
        <taxon>Eukaryota</taxon>
        <taxon>Fungi</taxon>
        <taxon>Dikarya</taxon>
        <taxon>Ascomycota</taxon>
        <taxon>Pezizomycotina</taxon>
        <taxon>Dothideomycetes</taxon>
        <taxon>Dothideomycetidae</taxon>
        <taxon>Mycosphaerellales</taxon>
        <taxon>Extremaceae</taxon>
        <taxon>Extremus</taxon>
    </lineage>
</organism>
<comment type="caution">
    <text evidence="2">The sequence shown here is derived from an EMBL/GenBank/DDBJ whole genome shotgun (WGS) entry which is preliminary data.</text>
</comment>